<comment type="function">
    <text evidence="7">This is one of the proteins that bind and probably mediate the attachment of the 5S RNA into the large ribosomal subunit, where it forms part of the central protuberance.</text>
</comment>
<dbReference type="InterPro" id="IPR057268">
    <property type="entry name" value="Ribosomal_L18"/>
</dbReference>
<dbReference type="GO" id="GO:0005737">
    <property type="term" value="C:cytoplasm"/>
    <property type="evidence" value="ECO:0007669"/>
    <property type="project" value="UniProtKB-ARBA"/>
</dbReference>
<reference evidence="9" key="1">
    <citation type="submission" date="2017-09" db="EMBL/GenBank/DDBJ databases">
        <title>Depth-based differentiation of microbial function through sediment-hosted aquifers and enrichment of novel symbionts in the deep terrestrial subsurface.</title>
        <authorList>
            <person name="Probst A.J."/>
            <person name="Ladd B."/>
            <person name="Jarett J.K."/>
            <person name="Geller-Mcgrath D.E."/>
            <person name="Sieber C.M.K."/>
            <person name="Emerson J.B."/>
            <person name="Anantharaman K."/>
            <person name="Thomas B.C."/>
            <person name="Malmstrom R."/>
            <person name="Stieglmeier M."/>
            <person name="Klingl A."/>
            <person name="Woyke T."/>
            <person name="Ryan C.M."/>
            <person name="Banfield J.F."/>
        </authorList>
    </citation>
    <scope>NUCLEOTIDE SEQUENCE [LARGE SCALE GENOMIC DNA]</scope>
</reference>
<keyword evidence="3 7" id="KW-0694">RNA-binding</keyword>
<dbReference type="Gene3D" id="3.30.420.100">
    <property type="match status" value="1"/>
</dbReference>
<dbReference type="EMBL" id="PEVC01000019">
    <property type="protein sequence ID" value="PIV01551.1"/>
    <property type="molecule type" value="Genomic_DNA"/>
</dbReference>
<keyword evidence="2 7" id="KW-0699">rRNA-binding</keyword>
<evidence type="ECO:0000256" key="3">
    <source>
        <dbReference type="ARBA" id="ARBA00022884"/>
    </source>
</evidence>
<dbReference type="GO" id="GO:1990904">
    <property type="term" value="C:ribonucleoprotein complex"/>
    <property type="evidence" value="ECO:0007669"/>
    <property type="project" value="UniProtKB-KW"/>
</dbReference>
<dbReference type="AlphaFoldDB" id="A0A2M7BEL3"/>
<evidence type="ECO:0000256" key="7">
    <source>
        <dbReference type="HAMAP-Rule" id="MF_01337"/>
    </source>
</evidence>
<dbReference type="Proteomes" id="UP000229631">
    <property type="component" value="Unassembled WGS sequence"/>
</dbReference>
<name>A0A2M7BEL3_9BACT</name>
<keyword evidence="5 7" id="KW-0687">Ribonucleoprotein</keyword>
<accession>A0A2M7BEL3</accession>
<evidence type="ECO:0000256" key="6">
    <source>
        <dbReference type="ARBA" id="ARBA00035197"/>
    </source>
</evidence>
<dbReference type="PANTHER" id="PTHR12899:SF3">
    <property type="entry name" value="LARGE RIBOSOMAL SUBUNIT PROTEIN UL18M"/>
    <property type="match status" value="1"/>
</dbReference>
<dbReference type="GO" id="GO:0005840">
    <property type="term" value="C:ribosome"/>
    <property type="evidence" value="ECO:0007669"/>
    <property type="project" value="UniProtKB-KW"/>
</dbReference>
<gene>
    <name evidence="7 8" type="primary">rplR</name>
    <name evidence="8" type="ORF">COS54_00950</name>
</gene>
<dbReference type="PANTHER" id="PTHR12899">
    <property type="entry name" value="39S RIBOSOMAL PROTEIN L18, MITOCHONDRIAL"/>
    <property type="match status" value="1"/>
</dbReference>
<proteinExistence type="inferred from homology"/>
<dbReference type="InterPro" id="IPR004389">
    <property type="entry name" value="Ribosomal_uL18_bac-type"/>
</dbReference>
<protein>
    <recommendedName>
        <fullName evidence="6 7">Large ribosomal subunit protein uL18</fullName>
    </recommendedName>
</protein>
<evidence type="ECO:0000256" key="2">
    <source>
        <dbReference type="ARBA" id="ARBA00022730"/>
    </source>
</evidence>
<comment type="caution">
    <text evidence="8">The sequence shown here is derived from an EMBL/GenBank/DDBJ whole genome shotgun (WGS) entry which is preliminary data.</text>
</comment>
<organism evidence="8 9">
    <name type="scientific">Candidatus Shapirobacteria bacterium CG03_land_8_20_14_0_80_39_12</name>
    <dbReference type="NCBI Taxonomy" id="1974879"/>
    <lineage>
        <taxon>Bacteria</taxon>
        <taxon>Candidatus Shapironibacteriota</taxon>
    </lineage>
</organism>
<dbReference type="GO" id="GO:0006412">
    <property type="term" value="P:translation"/>
    <property type="evidence" value="ECO:0007669"/>
    <property type="project" value="UniProtKB-UniRule"/>
</dbReference>
<evidence type="ECO:0000313" key="9">
    <source>
        <dbReference type="Proteomes" id="UP000229631"/>
    </source>
</evidence>
<sequence>MEDKKERILRRQKRVRGKMPEEGYRLSLSRSNRFLFAQVIELGSGKTILGLSDKKMLDAKETQGKTKVERASLFGEKFAKEVLEKKIKKVIFDRGACRFHGRVKAFAEGLKSSGLEF</sequence>
<comment type="subunit">
    <text evidence="7">Part of the 50S ribosomal subunit; part of the 5S rRNA/L5/L18/L25 subcomplex. Contacts the 5S and 23S rRNAs.</text>
</comment>
<dbReference type="GO" id="GO:0008097">
    <property type="term" value="F:5S rRNA binding"/>
    <property type="evidence" value="ECO:0007669"/>
    <property type="project" value="TreeGrafter"/>
</dbReference>
<dbReference type="CDD" id="cd00432">
    <property type="entry name" value="Ribosomal_L18_L5e"/>
    <property type="match status" value="1"/>
</dbReference>
<dbReference type="InterPro" id="IPR005484">
    <property type="entry name" value="Ribosomal_uL18_bac/plant/anim"/>
</dbReference>
<evidence type="ECO:0000256" key="4">
    <source>
        <dbReference type="ARBA" id="ARBA00022980"/>
    </source>
</evidence>
<dbReference type="SUPFAM" id="SSF53137">
    <property type="entry name" value="Translational machinery components"/>
    <property type="match status" value="1"/>
</dbReference>
<comment type="similarity">
    <text evidence="1 7">Belongs to the universal ribosomal protein uL18 family.</text>
</comment>
<evidence type="ECO:0000256" key="1">
    <source>
        <dbReference type="ARBA" id="ARBA00007116"/>
    </source>
</evidence>
<dbReference type="GO" id="GO:0003735">
    <property type="term" value="F:structural constituent of ribosome"/>
    <property type="evidence" value="ECO:0007669"/>
    <property type="project" value="InterPro"/>
</dbReference>
<dbReference type="Pfam" id="PF00861">
    <property type="entry name" value="Ribosomal_L18p"/>
    <property type="match status" value="1"/>
</dbReference>
<evidence type="ECO:0000313" key="8">
    <source>
        <dbReference type="EMBL" id="PIV01551.1"/>
    </source>
</evidence>
<dbReference type="HAMAP" id="MF_01337_B">
    <property type="entry name" value="Ribosomal_uL18_B"/>
    <property type="match status" value="1"/>
</dbReference>
<keyword evidence="4 7" id="KW-0689">Ribosomal protein</keyword>
<evidence type="ECO:0000256" key="5">
    <source>
        <dbReference type="ARBA" id="ARBA00023274"/>
    </source>
</evidence>